<keyword evidence="2" id="KW-1185">Reference proteome</keyword>
<evidence type="ECO:0000313" key="2">
    <source>
        <dbReference type="Proteomes" id="UP000729402"/>
    </source>
</evidence>
<sequence>MEPTMLGAAVGCLTTANATPSKNTTPADGTDDARRHRQEVSFYWCASSLLGSTWRLFAGPVDDRLRHREDEAVEARPRALAEGLALGEVLVEWS</sequence>
<organism evidence="1 2">
    <name type="scientific">Zizania palustris</name>
    <name type="common">Northern wild rice</name>
    <dbReference type="NCBI Taxonomy" id="103762"/>
    <lineage>
        <taxon>Eukaryota</taxon>
        <taxon>Viridiplantae</taxon>
        <taxon>Streptophyta</taxon>
        <taxon>Embryophyta</taxon>
        <taxon>Tracheophyta</taxon>
        <taxon>Spermatophyta</taxon>
        <taxon>Magnoliopsida</taxon>
        <taxon>Liliopsida</taxon>
        <taxon>Poales</taxon>
        <taxon>Poaceae</taxon>
        <taxon>BOP clade</taxon>
        <taxon>Oryzoideae</taxon>
        <taxon>Oryzeae</taxon>
        <taxon>Zizaniinae</taxon>
        <taxon>Zizania</taxon>
    </lineage>
</organism>
<protein>
    <submittedName>
        <fullName evidence="1">Uncharacterized protein</fullName>
    </submittedName>
</protein>
<dbReference type="Proteomes" id="UP000729402">
    <property type="component" value="Unassembled WGS sequence"/>
</dbReference>
<reference evidence="1" key="1">
    <citation type="journal article" date="2021" name="bioRxiv">
        <title>Whole Genome Assembly and Annotation of Northern Wild Rice, Zizania palustris L., Supports a Whole Genome Duplication in the Zizania Genus.</title>
        <authorList>
            <person name="Haas M."/>
            <person name="Kono T."/>
            <person name="Macchietto M."/>
            <person name="Millas R."/>
            <person name="McGilp L."/>
            <person name="Shao M."/>
            <person name="Duquette J."/>
            <person name="Hirsch C.N."/>
            <person name="Kimball J."/>
        </authorList>
    </citation>
    <scope>NUCLEOTIDE SEQUENCE</scope>
    <source>
        <tissue evidence="1">Fresh leaf tissue</tissue>
    </source>
</reference>
<reference evidence="1" key="2">
    <citation type="submission" date="2021-02" db="EMBL/GenBank/DDBJ databases">
        <authorList>
            <person name="Kimball J.A."/>
            <person name="Haas M.W."/>
            <person name="Macchietto M."/>
            <person name="Kono T."/>
            <person name="Duquette J."/>
            <person name="Shao M."/>
        </authorList>
    </citation>
    <scope>NUCLEOTIDE SEQUENCE</scope>
    <source>
        <tissue evidence="1">Fresh leaf tissue</tissue>
    </source>
</reference>
<evidence type="ECO:0000313" key="1">
    <source>
        <dbReference type="EMBL" id="KAG8060281.1"/>
    </source>
</evidence>
<gene>
    <name evidence="1" type="ORF">GUJ93_ZPchr0002g26676</name>
</gene>
<proteinExistence type="predicted"/>
<dbReference type="AlphaFoldDB" id="A0A8J5RTB9"/>
<accession>A0A8J5RTB9</accession>
<comment type="caution">
    <text evidence="1">The sequence shown here is derived from an EMBL/GenBank/DDBJ whole genome shotgun (WGS) entry which is preliminary data.</text>
</comment>
<name>A0A8J5RTB9_ZIZPA</name>
<dbReference type="EMBL" id="JAAALK010000287">
    <property type="protein sequence ID" value="KAG8060281.1"/>
    <property type="molecule type" value="Genomic_DNA"/>
</dbReference>